<dbReference type="RefSeq" id="WP_011923260.1">
    <property type="nucleotide sequence ID" value="NC_009444.1"/>
</dbReference>
<reference evidence="1 2" key="1">
    <citation type="journal article" date="2007" name="ISME J.">
        <title>Sequence-based analysis of pQBR103; a representative of a unique, transfer-proficient mega plasmid resident in the microbial community of sugar beet.</title>
        <authorList>
            <person name="Tett A."/>
            <person name="Spiers A.J."/>
            <person name="Crossman L.C."/>
            <person name="Ager D."/>
            <person name="Ciric L."/>
            <person name="Dow J.M."/>
            <person name="Fry J.C."/>
            <person name="Harris D."/>
            <person name="Lilley A."/>
            <person name="Oliver A."/>
            <person name="Parkhill J."/>
            <person name="Quail M.A."/>
            <person name="Rainey P.B."/>
            <person name="Saunders N.J."/>
            <person name="Seeger K."/>
            <person name="Snyder L.A.S."/>
            <person name="Squares R."/>
            <person name="Thomas C.M."/>
            <person name="Turner S.L."/>
            <person name="Zhang X.-X."/>
            <person name="Field D."/>
            <person name="Bailey M.J."/>
        </authorList>
    </citation>
    <scope>NUCLEOTIDE SEQUENCE [LARGE SCALE GENOMIC DNA]</scope>
    <source>
        <strain evidence="1 2">SBW25</strain>
    </source>
</reference>
<accession>A4V7F7</accession>
<geneLocation type="plasmid" evidence="1 2">
    <name>pQBR103</name>
</geneLocation>
<sequence length="252" mass="28759">MESSTSLSPSYDPYAFLPFVAYRSLDRPERESCYSLMHFVESEKFRGVDESYRQFLLKQDDRDDFLLETGAIDQGGVRQDWAQVRFALIRAGMWMQLVQHQDHLRESLLQAGCATGVPLIDQVAADIYERLMKAHEPGNELRRVVLAGDVGVNDAEIFKTFDHLFQNRMPDEIYVSDEPGVAEMVHKYALARYIPLRVFTSADQDCADQMLAKGTHVFTISVEAESDSSLTNRLLQLAAEQGKVFHRFPWVS</sequence>
<evidence type="ECO:0000313" key="2">
    <source>
        <dbReference type="Proteomes" id="UP000002332"/>
    </source>
</evidence>
<dbReference type="Proteomes" id="UP000002332">
    <property type="component" value="Plasmid pQBR103"/>
</dbReference>
<dbReference type="AlphaFoldDB" id="A4V7F7"/>
<name>A4V7F7_PSEFS</name>
<dbReference type="EMBL" id="AM235768">
    <property type="protein sequence ID" value="CAM96494.1"/>
    <property type="molecule type" value="Genomic_DNA"/>
</dbReference>
<proteinExistence type="predicted"/>
<keyword evidence="1" id="KW-0614">Plasmid</keyword>
<gene>
    <name evidence="1" type="ordered locus">pQBR0462</name>
</gene>
<protein>
    <submittedName>
        <fullName evidence="1">Uncharacterized protein</fullName>
    </submittedName>
</protein>
<evidence type="ECO:0000313" key="1">
    <source>
        <dbReference type="EMBL" id="CAM96494.1"/>
    </source>
</evidence>
<organism evidence="1 2">
    <name type="scientific">Pseudomonas fluorescens (strain SBW25)</name>
    <dbReference type="NCBI Taxonomy" id="216595"/>
    <lineage>
        <taxon>Bacteria</taxon>
        <taxon>Pseudomonadati</taxon>
        <taxon>Pseudomonadota</taxon>
        <taxon>Gammaproteobacteria</taxon>
        <taxon>Pseudomonadales</taxon>
        <taxon>Pseudomonadaceae</taxon>
        <taxon>Pseudomonas</taxon>
    </lineage>
</organism>